<proteinExistence type="predicted"/>
<keyword evidence="3" id="KW-1185">Reference proteome</keyword>
<name>A0A512NNT4_9HYPH</name>
<dbReference type="EMBL" id="BKAJ01000171">
    <property type="protein sequence ID" value="GEP60592.1"/>
    <property type="molecule type" value="Genomic_DNA"/>
</dbReference>
<dbReference type="AlphaFoldDB" id="A0A512NNT4"/>
<dbReference type="OrthoDB" id="7375875at2"/>
<evidence type="ECO:0000313" key="3">
    <source>
        <dbReference type="Proteomes" id="UP000321058"/>
    </source>
</evidence>
<accession>A0A512NNT4</accession>
<feature type="signal peptide" evidence="1">
    <location>
        <begin position="1"/>
        <end position="27"/>
    </location>
</feature>
<feature type="chain" id="PRO_5021696621" description="Lipoprotein" evidence="1">
    <location>
        <begin position="28"/>
        <end position="192"/>
    </location>
</feature>
<organism evidence="2 3">
    <name type="scientific">Reyranella soli</name>
    <dbReference type="NCBI Taxonomy" id="1230389"/>
    <lineage>
        <taxon>Bacteria</taxon>
        <taxon>Pseudomonadati</taxon>
        <taxon>Pseudomonadota</taxon>
        <taxon>Alphaproteobacteria</taxon>
        <taxon>Hyphomicrobiales</taxon>
        <taxon>Reyranellaceae</taxon>
        <taxon>Reyranella</taxon>
    </lineage>
</organism>
<comment type="caution">
    <text evidence="2">The sequence shown here is derived from an EMBL/GenBank/DDBJ whole genome shotgun (WGS) entry which is preliminary data.</text>
</comment>
<sequence>MNVVLADILRPLSVLATAALLSLAGCASQPDYLFIVPNVKDIATSQDPAPAYRNAITAAPVSGGKDVSILSIPYISNADFQESLVRTLANAKLASTGNGRFRLDATLQLDQPFLAINTTVTAKIAYRLTEVATGSLVYERLLATEGTVTYFEVPAGPERMRYANWRAVRANLRLLVGDLYALPEPPTSSPRT</sequence>
<keyword evidence="1" id="KW-0732">Signal</keyword>
<dbReference type="RefSeq" id="WP_147155934.1">
    <property type="nucleotide sequence ID" value="NZ_BKAJ01000171.1"/>
</dbReference>
<protein>
    <recommendedName>
        <fullName evidence="4">Lipoprotein</fullName>
    </recommendedName>
</protein>
<gene>
    <name evidence="2" type="ORF">RSO01_77580</name>
</gene>
<evidence type="ECO:0000313" key="2">
    <source>
        <dbReference type="EMBL" id="GEP60592.1"/>
    </source>
</evidence>
<dbReference type="Proteomes" id="UP000321058">
    <property type="component" value="Unassembled WGS sequence"/>
</dbReference>
<reference evidence="2 3" key="1">
    <citation type="submission" date="2019-07" db="EMBL/GenBank/DDBJ databases">
        <title>Whole genome shotgun sequence of Reyranella soli NBRC 108950.</title>
        <authorList>
            <person name="Hosoyama A."/>
            <person name="Uohara A."/>
            <person name="Ohji S."/>
            <person name="Ichikawa N."/>
        </authorList>
    </citation>
    <scope>NUCLEOTIDE SEQUENCE [LARGE SCALE GENOMIC DNA]</scope>
    <source>
        <strain evidence="2 3">NBRC 108950</strain>
    </source>
</reference>
<evidence type="ECO:0000256" key="1">
    <source>
        <dbReference type="SAM" id="SignalP"/>
    </source>
</evidence>
<evidence type="ECO:0008006" key="4">
    <source>
        <dbReference type="Google" id="ProtNLM"/>
    </source>
</evidence>